<dbReference type="SUPFAM" id="SSF51735">
    <property type="entry name" value="NAD(P)-binding Rossmann-fold domains"/>
    <property type="match status" value="1"/>
</dbReference>
<reference evidence="1" key="1">
    <citation type="journal article" date="2021" name="IMA Fungus">
        <title>Genomic characterization of three marine fungi, including Emericellopsis atlantica sp. nov. with signatures of a generalist lifestyle and marine biomass degradation.</title>
        <authorList>
            <person name="Hagestad O.C."/>
            <person name="Hou L."/>
            <person name="Andersen J.H."/>
            <person name="Hansen E.H."/>
            <person name="Altermark B."/>
            <person name="Li C."/>
            <person name="Kuhnert E."/>
            <person name="Cox R.J."/>
            <person name="Crous P.W."/>
            <person name="Spatafora J.W."/>
            <person name="Lail K."/>
            <person name="Amirebrahimi M."/>
            <person name="Lipzen A."/>
            <person name="Pangilinan J."/>
            <person name="Andreopoulos W."/>
            <person name="Hayes R.D."/>
            <person name="Ng V."/>
            <person name="Grigoriev I.V."/>
            <person name="Jackson S.A."/>
            <person name="Sutton T.D.S."/>
            <person name="Dobson A.D.W."/>
            <person name="Rama T."/>
        </authorList>
    </citation>
    <scope>NUCLEOTIDE SEQUENCE</scope>
    <source>
        <strain evidence="1">TRa018bII</strain>
    </source>
</reference>
<evidence type="ECO:0000313" key="1">
    <source>
        <dbReference type="EMBL" id="KAG9235142.1"/>
    </source>
</evidence>
<organism evidence="1 2">
    <name type="scientific">Amylocarpus encephaloides</name>
    <dbReference type="NCBI Taxonomy" id="45428"/>
    <lineage>
        <taxon>Eukaryota</taxon>
        <taxon>Fungi</taxon>
        <taxon>Dikarya</taxon>
        <taxon>Ascomycota</taxon>
        <taxon>Pezizomycotina</taxon>
        <taxon>Leotiomycetes</taxon>
        <taxon>Helotiales</taxon>
        <taxon>Helotiales incertae sedis</taxon>
        <taxon>Amylocarpus</taxon>
    </lineage>
</organism>
<dbReference type="PANTHER" id="PTHR45458">
    <property type="entry name" value="SHORT-CHAIN DEHYDROGENASE/REDUCTASE SDR"/>
    <property type="match status" value="1"/>
</dbReference>
<keyword evidence="2" id="KW-1185">Reference proteome</keyword>
<dbReference type="Pfam" id="PF00106">
    <property type="entry name" value="adh_short"/>
    <property type="match status" value="1"/>
</dbReference>
<dbReference type="InterPro" id="IPR052184">
    <property type="entry name" value="SDR_enzymes"/>
</dbReference>
<dbReference type="PRINTS" id="PR00081">
    <property type="entry name" value="GDHRDH"/>
</dbReference>
<dbReference type="PANTHER" id="PTHR45458:SF1">
    <property type="entry name" value="SHORT CHAIN DEHYDROGENASE"/>
    <property type="match status" value="1"/>
</dbReference>
<dbReference type="InterPro" id="IPR002347">
    <property type="entry name" value="SDR_fam"/>
</dbReference>
<evidence type="ECO:0000313" key="2">
    <source>
        <dbReference type="Proteomes" id="UP000824998"/>
    </source>
</evidence>
<accession>A0A9P7YL16</accession>
<dbReference type="AlphaFoldDB" id="A0A9P7YL16"/>
<dbReference type="OrthoDB" id="9876299at2759"/>
<protein>
    <submittedName>
        <fullName evidence="1">Short-chain dehydrogenase</fullName>
    </submittedName>
</protein>
<dbReference type="EMBL" id="MU251440">
    <property type="protein sequence ID" value="KAG9235142.1"/>
    <property type="molecule type" value="Genomic_DNA"/>
</dbReference>
<name>A0A9P7YL16_9HELO</name>
<comment type="caution">
    <text evidence="1">The sequence shown here is derived from an EMBL/GenBank/DDBJ whole genome shotgun (WGS) entry which is preliminary data.</text>
</comment>
<dbReference type="Proteomes" id="UP000824998">
    <property type="component" value="Unassembled WGS sequence"/>
</dbReference>
<dbReference type="Gene3D" id="3.40.50.720">
    <property type="entry name" value="NAD(P)-binding Rossmann-like Domain"/>
    <property type="match status" value="1"/>
</dbReference>
<dbReference type="InterPro" id="IPR036291">
    <property type="entry name" value="NAD(P)-bd_dom_sf"/>
</dbReference>
<dbReference type="GO" id="GO:0016616">
    <property type="term" value="F:oxidoreductase activity, acting on the CH-OH group of donors, NAD or NADP as acceptor"/>
    <property type="evidence" value="ECO:0007669"/>
    <property type="project" value="TreeGrafter"/>
</dbReference>
<proteinExistence type="predicted"/>
<gene>
    <name evidence="1" type="ORF">BJ875DRAFT_374838</name>
</gene>
<sequence>MPDPTKKTYLIIGASRGIGLELTSQLLDKNQFVIATERVSWPEDTSPGLFSLSTTHKNSGNVRILNCDVSKEESVTDFVQSVESLLVEGLIDVAIFNAGILEYPARVSDFSRYAFSHHLQINALGPLQAASLLLANPLLTLRTLVFVSSDSGSASQFLSHEDGFAAYSMSKVALNQGLRHLSYELVRKYENEKSKCPVVLAIHPGEVKTDMASSVNLVWEVPGQISVGESVEGVLRVVEEKGWSREVNGNGGATFWDWNGDRHPW</sequence>